<keyword evidence="3" id="KW-1185">Reference proteome</keyword>
<sequence length="75" mass="8174">MDVFIPEEYVVRRRMERRASATGKKPDTGAGASGRADQTRGQMTARPTRVPMFDSDQFLASAVAGESIVFSCFSA</sequence>
<evidence type="ECO:0000313" key="2">
    <source>
        <dbReference type="EMBL" id="KAL3743073.1"/>
    </source>
</evidence>
<proteinExistence type="predicted"/>
<reference evidence="2 3" key="1">
    <citation type="submission" date="2024-11" db="EMBL/GenBank/DDBJ databases">
        <title>Chromosome-level genome assembly of Eucalyptus globulus Labill. provides insights into its genome evolution.</title>
        <authorList>
            <person name="Li X."/>
        </authorList>
    </citation>
    <scope>NUCLEOTIDE SEQUENCE [LARGE SCALE GENOMIC DNA]</scope>
    <source>
        <strain evidence="2">CL2024</strain>
        <tissue evidence="2">Fresh tender leaves</tissue>
    </source>
</reference>
<organism evidence="2 3">
    <name type="scientific">Eucalyptus globulus</name>
    <name type="common">Tasmanian blue gum</name>
    <dbReference type="NCBI Taxonomy" id="34317"/>
    <lineage>
        <taxon>Eukaryota</taxon>
        <taxon>Viridiplantae</taxon>
        <taxon>Streptophyta</taxon>
        <taxon>Embryophyta</taxon>
        <taxon>Tracheophyta</taxon>
        <taxon>Spermatophyta</taxon>
        <taxon>Magnoliopsida</taxon>
        <taxon>eudicotyledons</taxon>
        <taxon>Gunneridae</taxon>
        <taxon>Pentapetalae</taxon>
        <taxon>rosids</taxon>
        <taxon>malvids</taxon>
        <taxon>Myrtales</taxon>
        <taxon>Myrtaceae</taxon>
        <taxon>Myrtoideae</taxon>
        <taxon>Eucalypteae</taxon>
        <taxon>Eucalyptus</taxon>
    </lineage>
</organism>
<dbReference type="EMBL" id="JBJKBG010000004">
    <property type="protein sequence ID" value="KAL3743073.1"/>
    <property type="molecule type" value="Genomic_DNA"/>
</dbReference>
<evidence type="ECO:0000313" key="3">
    <source>
        <dbReference type="Proteomes" id="UP001634007"/>
    </source>
</evidence>
<dbReference type="Proteomes" id="UP001634007">
    <property type="component" value="Unassembled WGS sequence"/>
</dbReference>
<accession>A0ABD3KUK5</accession>
<name>A0ABD3KUK5_EUCGL</name>
<comment type="caution">
    <text evidence="2">The sequence shown here is derived from an EMBL/GenBank/DDBJ whole genome shotgun (WGS) entry which is preliminary data.</text>
</comment>
<protein>
    <submittedName>
        <fullName evidence="2">Uncharacterized protein</fullName>
    </submittedName>
</protein>
<feature type="compositionally biased region" description="Basic and acidic residues" evidence="1">
    <location>
        <begin position="15"/>
        <end position="27"/>
    </location>
</feature>
<dbReference type="AlphaFoldDB" id="A0ABD3KUK5"/>
<evidence type="ECO:0000256" key="1">
    <source>
        <dbReference type="SAM" id="MobiDB-lite"/>
    </source>
</evidence>
<feature type="region of interest" description="Disordered" evidence="1">
    <location>
        <begin position="15"/>
        <end position="49"/>
    </location>
</feature>
<gene>
    <name evidence="2" type="ORF">ACJRO7_018384</name>
</gene>